<dbReference type="RefSeq" id="WP_226133690.1">
    <property type="nucleotide sequence ID" value="NZ_JAIZTC010000003.1"/>
</dbReference>
<dbReference type="AlphaFoldDB" id="A0AAW4TBC9"/>
<organism evidence="1 2">
    <name type="scientific">Burkholderia cenocepacia</name>
    <dbReference type="NCBI Taxonomy" id="95486"/>
    <lineage>
        <taxon>Bacteria</taxon>
        <taxon>Pseudomonadati</taxon>
        <taxon>Pseudomonadota</taxon>
        <taxon>Betaproteobacteria</taxon>
        <taxon>Burkholderiales</taxon>
        <taxon>Burkholderiaceae</taxon>
        <taxon>Burkholderia</taxon>
        <taxon>Burkholderia cepacia complex</taxon>
    </lineage>
</organism>
<accession>A0AAW4TBC9</accession>
<proteinExistence type="predicted"/>
<dbReference type="EMBL" id="JAIZTC010000003">
    <property type="protein sequence ID" value="MCA8379551.1"/>
    <property type="molecule type" value="Genomic_DNA"/>
</dbReference>
<reference evidence="1" key="1">
    <citation type="submission" date="2023-08" db="EMBL/GenBank/DDBJ databases">
        <title>A collection of bacterial strains from the Burkholderia cepacia Research Laboratory and Repository.</title>
        <authorList>
            <person name="Lipuma J."/>
            <person name="Spilker T."/>
        </authorList>
    </citation>
    <scope>NUCLEOTIDE SEQUENCE</scope>
    <source>
        <strain evidence="1">AU0862</strain>
    </source>
</reference>
<dbReference type="Proteomes" id="UP001199070">
    <property type="component" value="Unassembled WGS sequence"/>
</dbReference>
<evidence type="ECO:0000313" key="1">
    <source>
        <dbReference type="EMBL" id="MCA8379551.1"/>
    </source>
</evidence>
<comment type="caution">
    <text evidence="1">The sequence shown here is derived from an EMBL/GenBank/DDBJ whole genome shotgun (WGS) entry which is preliminary data.</text>
</comment>
<dbReference type="Pfam" id="PF14022">
    <property type="entry name" value="DUF4238"/>
    <property type="match status" value="1"/>
</dbReference>
<evidence type="ECO:0000313" key="2">
    <source>
        <dbReference type="Proteomes" id="UP001199070"/>
    </source>
</evidence>
<name>A0AAW4TBC9_9BURK</name>
<dbReference type="InterPro" id="IPR025332">
    <property type="entry name" value="DUF4238"/>
</dbReference>
<gene>
    <name evidence="1" type="ORF">LGN22_11750</name>
</gene>
<protein>
    <submittedName>
        <fullName evidence="1">DUF4238 domain-containing protein</fullName>
    </submittedName>
</protein>
<sequence length="363" mass="41149">MVALTKNQHFVPQLLLRNFTTDGNEDVLLFDSTRNKVRPSSIRKVLSQNYFYDDDNSVENFLAEKIEGPAAAVIDSIVANPKQVIKPGLPALLTFIAVQMMRTPSSNTQALNFVNSFGGQVIEQIAALNGLPIESAKSLRLKPTDERAMRNHLLLRSTLNRWLLEDLSWHVLSNETNLPFVISDHPAVLYNWYLRDSDDPGYTAMTKNGVQIFLPLSPSITLALIDKSVYKFGEKGNSHTVLSHRRDVELLNSLQFRARQDFIVFPRSLDEHYIVRSCASIPANSLMTVHSGRTDPVLVSGDKLSSDVYVWKTQARYDQWLSVCKIKRRVSKKSLDYRDRRPHTTAAYIAAARDFFKLPKRSA</sequence>